<feature type="domain" description="DNA polymerase III beta sliding clamp central" evidence="11">
    <location>
        <begin position="128"/>
        <end position="241"/>
    </location>
</feature>
<dbReference type="PANTHER" id="PTHR30478">
    <property type="entry name" value="DNA POLYMERASE III SUBUNIT BETA"/>
    <property type="match status" value="1"/>
</dbReference>
<dbReference type="SUPFAM" id="SSF55979">
    <property type="entry name" value="DNA clamp"/>
    <property type="match status" value="3"/>
</dbReference>
<dbReference type="Gene3D" id="3.10.150.10">
    <property type="entry name" value="DNA Polymerase III, subunit A, domain 2"/>
    <property type="match status" value="1"/>
</dbReference>
<dbReference type="GO" id="GO:0005737">
    <property type="term" value="C:cytoplasm"/>
    <property type="evidence" value="ECO:0007669"/>
    <property type="project" value="UniProtKB-SubCell"/>
</dbReference>
<evidence type="ECO:0000259" key="10">
    <source>
        <dbReference type="Pfam" id="PF00712"/>
    </source>
</evidence>
<dbReference type="Proteomes" id="UP000176355">
    <property type="component" value="Unassembled WGS sequence"/>
</dbReference>
<proteinExistence type="inferred from homology"/>
<dbReference type="SMART" id="SM00480">
    <property type="entry name" value="POL3Bc"/>
    <property type="match status" value="1"/>
</dbReference>
<accession>A0A1G2P8I1</accession>
<evidence type="ECO:0000256" key="3">
    <source>
        <dbReference type="ARBA" id="ARBA00022490"/>
    </source>
</evidence>
<keyword evidence="8" id="KW-0238">DNA-binding</keyword>
<dbReference type="GO" id="GO:0009360">
    <property type="term" value="C:DNA polymerase III complex"/>
    <property type="evidence" value="ECO:0007669"/>
    <property type="project" value="InterPro"/>
</dbReference>
<feature type="domain" description="DNA polymerase III beta sliding clamp C-terminal" evidence="12">
    <location>
        <begin position="243"/>
        <end position="363"/>
    </location>
</feature>
<name>A0A1G2P8I1_9BACT</name>
<sequence length="365" mass="41080">MKIECIKDKLTWGLDKVAKIAGKNLTLPILSCVLFEVKNGLLKIKTTNLDFGAEVSIPVKVIEEGTLAVPGHVVTNFIENINDRIVLLEEKENNLAITTERNKTIIKTHNHNDFPNIPNPTKGSSIKINTKDFINGLTSVWYSASTSTIKPELSSVHIYEQSEEMIFVATDSFRLAEKRIKVKKHNNFLPVLIPNKNIQEIIRILGGLEDDLEINFSKNQLSITIEGLYLVSRLVDGVFPDYKQIIPKEFKTEVILLKQDLINSLKLAHIFSDNFNQVSVHCLPKKNLFELKTKNNDIGENINQLKATIKGEDTDINFNYRYLSDAFSSINSDSVFVGFNGLGRPVVLGGISDKSFTYLVMPMNK</sequence>
<dbReference type="GO" id="GO:0006271">
    <property type="term" value="P:DNA strand elongation involved in DNA replication"/>
    <property type="evidence" value="ECO:0007669"/>
    <property type="project" value="TreeGrafter"/>
</dbReference>
<dbReference type="InterPro" id="IPR022635">
    <property type="entry name" value="DNA_polIII_beta_C"/>
</dbReference>
<keyword evidence="3 9" id="KW-0963">Cytoplasm</keyword>
<comment type="function">
    <text evidence="9">Confers DNA tethering and processivity to DNA polymerases and other proteins. Acts as a clamp, forming a ring around DNA (a reaction catalyzed by the clamp-loading complex) which diffuses in an ATP-independent manner freely and bidirectionally along dsDNA. Initially characterized for its ability to contact the catalytic subunit of DNA polymerase III (Pol III), a complex, multichain enzyme responsible for most of the replicative synthesis in bacteria; Pol III exhibits 3'-5' exonuclease proofreading activity. The beta chain is required for initiation of replication as well as for processivity of DNA replication.</text>
</comment>
<protein>
    <recommendedName>
        <fullName evidence="9">Beta sliding clamp</fullName>
    </recommendedName>
</protein>
<reference evidence="13 14" key="1">
    <citation type="journal article" date="2016" name="Nat. Commun.">
        <title>Thousands of microbial genomes shed light on interconnected biogeochemical processes in an aquifer system.</title>
        <authorList>
            <person name="Anantharaman K."/>
            <person name="Brown C.T."/>
            <person name="Hug L.A."/>
            <person name="Sharon I."/>
            <person name="Castelle C.J."/>
            <person name="Probst A.J."/>
            <person name="Thomas B.C."/>
            <person name="Singh A."/>
            <person name="Wilkins M.J."/>
            <person name="Karaoz U."/>
            <person name="Brodie E.L."/>
            <person name="Williams K.H."/>
            <person name="Hubbard S.S."/>
            <person name="Banfield J.F."/>
        </authorList>
    </citation>
    <scope>NUCLEOTIDE SEQUENCE [LARGE SCALE GENOMIC DNA]</scope>
</reference>
<evidence type="ECO:0000313" key="14">
    <source>
        <dbReference type="Proteomes" id="UP000176355"/>
    </source>
</evidence>
<gene>
    <name evidence="13" type="ORF">A3G03_00470</name>
</gene>
<keyword evidence="6 9" id="KW-0235">DNA replication</keyword>
<evidence type="ECO:0000259" key="12">
    <source>
        <dbReference type="Pfam" id="PF02768"/>
    </source>
</evidence>
<dbReference type="NCBIfam" id="TIGR00663">
    <property type="entry name" value="dnan"/>
    <property type="match status" value="1"/>
</dbReference>
<dbReference type="InterPro" id="IPR022634">
    <property type="entry name" value="DNA_polIII_beta_N"/>
</dbReference>
<dbReference type="Pfam" id="PF02768">
    <property type="entry name" value="DNA_pol3_beta_3"/>
    <property type="match status" value="1"/>
</dbReference>
<dbReference type="GO" id="GO:0008408">
    <property type="term" value="F:3'-5' exonuclease activity"/>
    <property type="evidence" value="ECO:0007669"/>
    <property type="project" value="InterPro"/>
</dbReference>
<evidence type="ECO:0000256" key="6">
    <source>
        <dbReference type="ARBA" id="ARBA00022705"/>
    </source>
</evidence>
<dbReference type="GO" id="GO:0003677">
    <property type="term" value="F:DNA binding"/>
    <property type="evidence" value="ECO:0007669"/>
    <property type="project" value="UniProtKB-UniRule"/>
</dbReference>
<evidence type="ECO:0000256" key="5">
    <source>
        <dbReference type="ARBA" id="ARBA00022695"/>
    </source>
</evidence>
<keyword evidence="7 9" id="KW-0239">DNA-directed DNA polymerase</keyword>
<comment type="subcellular location">
    <subcellularLocation>
        <location evidence="1 9">Cytoplasm</location>
    </subcellularLocation>
</comment>
<dbReference type="Pfam" id="PF00712">
    <property type="entry name" value="DNA_pol3_beta"/>
    <property type="match status" value="1"/>
</dbReference>
<dbReference type="EMBL" id="MHSL01000011">
    <property type="protein sequence ID" value="OHA44019.1"/>
    <property type="molecule type" value="Genomic_DNA"/>
</dbReference>
<dbReference type="InterPro" id="IPR046938">
    <property type="entry name" value="DNA_clamp_sf"/>
</dbReference>
<dbReference type="AlphaFoldDB" id="A0A1G2P8I1"/>
<evidence type="ECO:0000256" key="4">
    <source>
        <dbReference type="ARBA" id="ARBA00022679"/>
    </source>
</evidence>
<organism evidence="13 14">
    <name type="scientific">Candidatus Taylorbacteria bacterium RIFCSPLOWO2_12_FULL_44_15c</name>
    <dbReference type="NCBI Taxonomy" id="1802333"/>
    <lineage>
        <taxon>Bacteria</taxon>
        <taxon>Candidatus Tayloriibacteriota</taxon>
    </lineage>
</organism>
<comment type="subunit">
    <text evidence="9">Forms a ring-shaped head-to-tail homodimer around DNA.</text>
</comment>
<comment type="similarity">
    <text evidence="2 9">Belongs to the beta sliding clamp family.</text>
</comment>
<dbReference type="PANTHER" id="PTHR30478:SF0">
    <property type="entry name" value="BETA SLIDING CLAMP"/>
    <property type="match status" value="1"/>
</dbReference>
<evidence type="ECO:0000313" key="13">
    <source>
        <dbReference type="EMBL" id="OHA44019.1"/>
    </source>
</evidence>
<dbReference type="InterPro" id="IPR022637">
    <property type="entry name" value="DNA_polIII_beta_cen"/>
</dbReference>
<keyword evidence="5 9" id="KW-0548">Nucleotidyltransferase</keyword>
<evidence type="ECO:0000256" key="8">
    <source>
        <dbReference type="ARBA" id="ARBA00023125"/>
    </source>
</evidence>
<dbReference type="Pfam" id="PF02767">
    <property type="entry name" value="DNA_pol3_beta_2"/>
    <property type="match status" value="1"/>
</dbReference>
<dbReference type="GO" id="GO:0003887">
    <property type="term" value="F:DNA-directed DNA polymerase activity"/>
    <property type="evidence" value="ECO:0007669"/>
    <property type="project" value="UniProtKB-UniRule"/>
</dbReference>
<evidence type="ECO:0000259" key="11">
    <source>
        <dbReference type="Pfam" id="PF02767"/>
    </source>
</evidence>
<evidence type="ECO:0000256" key="7">
    <source>
        <dbReference type="ARBA" id="ARBA00022932"/>
    </source>
</evidence>
<evidence type="ECO:0000256" key="1">
    <source>
        <dbReference type="ARBA" id="ARBA00004496"/>
    </source>
</evidence>
<dbReference type="CDD" id="cd00140">
    <property type="entry name" value="beta_clamp"/>
    <property type="match status" value="1"/>
</dbReference>
<evidence type="ECO:0000256" key="9">
    <source>
        <dbReference type="PIRNR" id="PIRNR000804"/>
    </source>
</evidence>
<comment type="caution">
    <text evidence="13">The sequence shown here is derived from an EMBL/GenBank/DDBJ whole genome shotgun (WGS) entry which is preliminary data.</text>
</comment>
<dbReference type="InterPro" id="IPR001001">
    <property type="entry name" value="DNA_polIII_beta"/>
</dbReference>
<evidence type="ECO:0000256" key="2">
    <source>
        <dbReference type="ARBA" id="ARBA00010752"/>
    </source>
</evidence>
<keyword evidence="4 9" id="KW-0808">Transferase</keyword>
<dbReference type="PIRSF" id="PIRSF000804">
    <property type="entry name" value="DNA_pol_III_b"/>
    <property type="match status" value="1"/>
</dbReference>
<dbReference type="STRING" id="1802333.A3G03_00470"/>
<dbReference type="Gene3D" id="3.70.10.10">
    <property type="match status" value="1"/>
</dbReference>
<feature type="domain" description="DNA polymerase III beta sliding clamp N-terminal" evidence="10">
    <location>
        <begin position="1"/>
        <end position="118"/>
    </location>
</feature>